<keyword evidence="3" id="KW-1185">Reference proteome</keyword>
<evidence type="ECO:0000313" key="2">
    <source>
        <dbReference type="EMBL" id="KAF2099747.1"/>
    </source>
</evidence>
<dbReference type="PANTHER" id="PTHR33361">
    <property type="entry name" value="GLR0591 PROTEIN"/>
    <property type="match status" value="1"/>
</dbReference>
<dbReference type="EMBL" id="ML978125">
    <property type="protein sequence ID" value="KAF2099747.1"/>
    <property type="molecule type" value="Genomic_DNA"/>
</dbReference>
<name>A0A9P4M9V1_9PEZI</name>
<evidence type="ECO:0008006" key="4">
    <source>
        <dbReference type="Google" id="ProtNLM"/>
    </source>
</evidence>
<proteinExistence type="predicted"/>
<organism evidence="2 3">
    <name type="scientific">Rhizodiscina lignyota</name>
    <dbReference type="NCBI Taxonomy" id="1504668"/>
    <lineage>
        <taxon>Eukaryota</taxon>
        <taxon>Fungi</taxon>
        <taxon>Dikarya</taxon>
        <taxon>Ascomycota</taxon>
        <taxon>Pezizomycotina</taxon>
        <taxon>Dothideomycetes</taxon>
        <taxon>Pleosporomycetidae</taxon>
        <taxon>Aulographales</taxon>
        <taxon>Rhizodiscinaceae</taxon>
        <taxon>Rhizodiscina</taxon>
    </lineage>
</organism>
<dbReference type="PANTHER" id="PTHR33361:SF2">
    <property type="entry name" value="DUF885 DOMAIN-CONTAINING PROTEIN"/>
    <property type="match status" value="1"/>
</dbReference>
<protein>
    <recommendedName>
        <fullName evidence="4">X-Pro dipeptidyl-peptidase</fullName>
    </recommendedName>
</protein>
<evidence type="ECO:0000256" key="1">
    <source>
        <dbReference type="SAM" id="MobiDB-lite"/>
    </source>
</evidence>
<dbReference type="InterPro" id="IPR010281">
    <property type="entry name" value="DUF885"/>
</dbReference>
<dbReference type="Pfam" id="PF05960">
    <property type="entry name" value="DUF885"/>
    <property type="match status" value="1"/>
</dbReference>
<feature type="region of interest" description="Disordered" evidence="1">
    <location>
        <begin position="21"/>
        <end position="40"/>
    </location>
</feature>
<evidence type="ECO:0000313" key="3">
    <source>
        <dbReference type="Proteomes" id="UP000799772"/>
    </source>
</evidence>
<dbReference type="OrthoDB" id="5959877at2759"/>
<comment type="caution">
    <text evidence="2">The sequence shown here is derived from an EMBL/GenBank/DDBJ whole genome shotgun (WGS) entry which is preliminary data.</text>
</comment>
<gene>
    <name evidence="2" type="ORF">NA57DRAFT_75252</name>
</gene>
<sequence>MRERPAPDLQGERQFEVVIGIRGNDRQDEESSSSRTETMRERIGRVKEDVRCLTEFYNIEVSSTRVRRLQRYFRQQLSDLKENEAFDRFDQSDKIDYLNLRNYLERNLRQLGFDGDKNESAIVLLPFASLLIRLCEDRQQMKAIDAKRAADDLFEAERQAIIMYKEIEHGQHHVSKNDAFRATNILQKLRSHLAEWFHFFKGYDPMFDWWVPEPYYKLDTAMERLSQIIREMLVGIKLGDEDAIVGEPIGRKALLTELDAEMIAYTPEELLKIADHEYTWCEAEMKNASQELGHEDWRDALEYVKNLYVAPGQQTQLIRDLADEATEYVKKHDLITVPPICEETWRMFMMSPSRQKVNPFFLGGRTIQVSYPTDTMDHEAKMMSMRGNNIHFSRSTVFHELIPGHHLQMYMNDRHRPYRRLFSTPFSIEGWALYWEFILWDKKFPETPKNRIGMLFWRMHRCARITFSIKFHLGLMTPQECIDLLVDKVGHERATAEGEVRRSFNGDYSPLYQCGYMIGALQLYSLRQELLGPGRMTEKEFHDRVMREGQMPIELLRALIREKRVTRDYKPSWKFYKSLE</sequence>
<dbReference type="Proteomes" id="UP000799772">
    <property type="component" value="Unassembled WGS sequence"/>
</dbReference>
<accession>A0A9P4M9V1</accession>
<reference evidence="2" key="1">
    <citation type="journal article" date="2020" name="Stud. Mycol.">
        <title>101 Dothideomycetes genomes: a test case for predicting lifestyles and emergence of pathogens.</title>
        <authorList>
            <person name="Haridas S."/>
            <person name="Albert R."/>
            <person name="Binder M."/>
            <person name="Bloem J."/>
            <person name="Labutti K."/>
            <person name="Salamov A."/>
            <person name="Andreopoulos B."/>
            <person name="Baker S."/>
            <person name="Barry K."/>
            <person name="Bills G."/>
            <person name="Bluhm B."/>
            <person name="Cannon C."/>
            <person name="Castanera R."/>
            <person name="Culley D."/>
            <person name="Daum C."/>
            <person name="Ezra D."/>
            <person name="Gonzalez J."/>
            <person name="Henrissat B."/>
            <person name="Kuo A."/>
            <person name="Liang C."/>
            <person name="Lipzen A."/>
            <person name="Lutzoni F."/>
            <person name="Magnuson J."/>
            <person name="Mondo S."/>
            <person name="Nolan M."/>
            <person name="Ohm R."/>
            <person name="Pangilinan J."/>
            <person name="Park H.-J."/>
            <person name="Ramirez L."/>
            <person name="Alfaro M."/>
            <person name="Sun H."/>
            <person name="Tritt A."/>
            <person name="Yoshinaga Y."/>
            <person name="Zwiers L.-H."/>
            <person name="Turgeon B."/>
            <person name="Goodwin S."/>
            <person name="Spatafora J."/>
            <person name="Crous P."/>
            <person name="Grigoriev I."/>
        </authorList>
    </citation>
    <scope>NUCLEOTIDE SEQUENCE</scope>
    <source>
        <strain evidence="2">CBS 133067</strain>
    </source>
</reference>
<dbReference type="AlphaFoldDB" id="A0A9P4M9V1"/>